<protein>
    <submittedName>
        <fullName evidence="1">Uncharacterized protein</fullName>
    </submittedName>
</protein>
<evidence type="ECO:0000313" key="2">
    <source>
        <dbReference type="Proteomes" id="UP001172386"/>
    </source>
</evidence>
<gene>
    <name evidence="1" type="ORF">H2198_003490</name>
</gene>
<comment type="caution">
    <text evidence="1">The sequence shown here is derived from an EMBL/GenBank/DDBJ whole genome shotgun (WGS) entry which is preliminary data.</text>
</comment>
<reference evidence="1" key="1">
    <citation type="submission" date="2022-10" db="EMBL/GenBank/DDBJ databases">
        <title>Culturing micro-colonial fungi from biological soil crusts in the Mojave desert and describing Neophaeococcomyces mojavensis, and introducing the new genera and species Taxawa tesnikishii.</title>
        <authorList>
            <person name="Kurbessoian T."/>
            <person name="Stajich J.E."/>
        </authorList>
    </citation>
    <scope>NUCLEOTIDE SEQUENCE</scope>
    <source>
        <strain evidence="1">JES_112</strain>
    </source>
</reference>
<accession>A0ACC3AB53</accession>
<dbReference type="Proteomes" id="UP001172386">
    <property type="component" value="Unassembled WGS sequence"/>
</dbReference>
<sequence length="487" mass="53559">MGIQTESRSIETNKAHLDFQVEQVDEKQLANKKTDYTGAVAKDDPAEIALVRKLDWRIMPTLCVMYFLNYVDRNAIAQARLNNLEEDLNMTGTQFNTTISILFVGYVLMQIPSNMMITRIRPGRYMSTWMLVWAAVSACTALVQSFGGLVACRFLLGVTEAPFYPGATYVLSIFYTRKEIASRIALLYCAQILATGSSGLIAAGVFAGMDGLKGLAGWRWLFIVEGVATALVAILGFWLLPDTPLTTRWLTPEEQQLAHSRMERDQVSDTKGPQSTTEGLKEACKDIRTWVFILMQNFHLSACSFNSFFPTVVKTLGFNTTLTLILTCPPFLFAGAAGIFFGWSSGRFHERTWHITTGLAIAVVGFVTAASTLNVAGRYVACFIFPMGAYAVNSVIIGWASSTLAQTKEKKAVVLAMTNVGGQIGYIYGAYLWPKSDSPRYGIGLGASAGFAVCSIACAWWMRVLLIKENKKLIASAVEGKMNLYGY</sequence>
<organism evidence="1 2">
    <name type="scientific">Neophaeococcomyces mojaviensis</name>
    <dbReference type="NCBI Taxonomy" id="3383035"/>
    <lineage>
        <taxon>Eukaryota</taxon>
        <taxon>Fungi</taxon>
        <taxon>Dikarya</taxon>
        <taxon>Ascomycota</taxon>
        <taxon>Pezizomycotina</taxon>
        <taxon>Eurotiomycetes</taxon>
        <taxon>Chaetothyriomycetidae</taxon>
        <taxon>Chaetothyriales</taxon>
        <taxon>Chaetothyriales incertae sedis</taxon>
        <taxon>Neophaeococcomyces</taxon>
    </lineage>
</organism>
<keyword evidence="2" id="KW-1185">Reference proteome</keyword>
<proteinExistence type="predicted"/>
<name>A0ACC3AB53_9EURO</name>
<evidence type="ECO:0000313" key="1">
    <source>
        <dbReference type="EMBL" id="KAJ9658744.1"/>
    </source>
</evidence>
<dbReference type="EMBL" id="JAPDRQ010000047">
    <property type="protein sequence ID" value="KAJ9658744.1"/>
    <property type="molecule type" value="Genomic_DNA"/>
</dbReference>